<dbReference type="InterPro" id="IPR045860">
    <property type="entry name" value="Snake_toxin-like_sf"/>
</dbReference>
<evidence type="ECO:0000313" key="2">
    <source>
        <dbReference type="EMBL" id="KAK1789424.1"/>
    </source>
</evidence>
<dbReference type="InterPro" id="IPR016054">
    <property type="entry name" value="LY6_UPA_recep-like"/>
</dbReference>
<accession>A0AAD9DQX2</accession>
<evidence type="ECO:0000259" key="1">
    <source>
        <dbReference type="Pfam" id="PF00021"/>
    </source>
</evidence>
<name>A0AAD9DQX2_9TELE</name>
<dbReference type="SUPFAM" id="SSF57302">
    <property type="entry name" value="Snake toxin-like"/>
    <property type="match status" value="1"/>
</dbReference>
<organism evidence="2 3">
    <name type="scientific">Electrophorus voltai</name>
    <dbReference type="NCBI Taxonomy" id="2609070"/>
    <lineage>
        <taxon>Eukaryota</taxon>
        <taxon>Metazoa</taxon>
        <taxon>Chordata</taxon>
        <taxon>Craniata</taxon>
        <taxon>Vertebrata</taxon>
        <taxon>Euteleostomi</taxon>
        <taxon>Actinopterygii</taxon>
        <taxon>Neopterygii</taxon>
        <taxon>Teleostei</taxon>
        <taxon>Ostariophysi</taxon>
        <taxon>Gymnotiformes</taxon>
        <taxon>Gymnotoidei</taxon>
        <taxon>Gymnotidae</taxon>
        <taxon>Electrophorus</taxon>
    </lineage>
</organism>
<proteinExistence type="predicted"/>
<keyword evidence="3" id="KW-1185">Reference proteome</keyword>
<dbReference type="Proteomes" id="UP001239994">
    <property type="component" value="Unassembled WGS sequence"/>
</dbReference>
<dbReference type="Pfam" id="PF00021">
    <property type="entry name" value="UPAR_LY6"/>
    <property type="match status" value="1"/>
</dbReference>
<comment type="caution">
    <text evidence="2">The sequence shown here is derived from an EMBL/GenBank/DDBJ whole genome shotgun (WGS) entry which is preliminary data.</text>
</comment>
<feature type="domain" description="UPAR/Ly6" evidence="1">
    <location>
        <begin position="2"/>
        <end position="83"/>
    </location>
</feature>
<dbReference type="Gene3D" id="2.10.60.10">
    <property type="entry name" value="CD59"/>
    <property type="match status" value="1"/>
</dbReference>
<evidence type="ECO:0000313" key="3">
    <source>
        <dbReference type="Proteomes" id="UP001239994"/>
    </source>
</evidence>
<dbReference type="EMBL" id="JAROKS010000022">
    <property type="protein sequence ID" value="KAK1789424.1"/>
    <property type="molecule type" value="Genomic_DNA"/>
</dbReference>
<sequence>EGLVCNSCPVGILSKCLFGSSQTCTDTNNNCYTATAVFNITSFLNLYTSGCIASTDCNNSVGSILGAGYTITRRCCSTNLCNGAGSAQLSVTAALSTTLLASAWSYM</sequence>
<feature type="non-terminal residue" evidence="2">
    <location>
        <position position="1"/>
    </location>
</feature>
<dbReference type="AlphaFoldDB" id="A0AAD9DQX2"/>
<reference evidence="2" key="1">
    <citation type="submission" date="2023-03" db="EMBL/GenBank/DDBJ databases">
        <title>Electrophorus voltai genome.</title>
        <authorList>
            <person name="Bian C."/>
        </authorList>
    </citation>
    <scope>NUCLEOTIDE SEQUENCE</scope>
    <source>
        <strain evidence="2">CB-2022</strain>
        <tissue evidence="2">Muscle</tissue>
    </source>
</reference>
<protein>
    <recommendedName>
        <fullName evidence="1">UPAR/Ly6 domain-containing protein</fullName>
    </recommendedName>
</protein>
<gene>
    <name evidence="2" type="ORF">P4O66_015353</name>
</gene>